<dbReference type="SUPFAM" id="SSF56672">
    <property type="entry name" value="DNA/RNA polymerases"/>
    <property type="match status" value="1"/>
</dbReference>
<organism evidence="1 2">
    <name type="scientific">Sus scrofa</name>
    <name type="common">Pig</name>
    <dbReference type="NCBI Taxonomy" id="9823"/>
    <lineage>
        <taxon>Eukaryota</taxon>
        <taxon>Metazoa</taxon>
        <taxon>Chordata</taxon>
        <taxon>Craniata</taxon>
        <taxon>Vertebrata</taxon>
        <taxon>Euteleostomi</taxon>
        <taxon>Mammalia</taxon>
        <taxon>Eutheria</taxon>
        <taxon>Laurasiatheria</taxon>
        <taxon>Artiodactyla</taxon>
        <taxon>Suina</taxon>
        <taxon>Suidae</taxon>
        <taxon>Sus</taxon>
    </lineage>
</organism>
<dbReference type="PANTHER" id="PTHR19446">
    <property type="entry name" value="REVERSE TRANSCRIPTASES"/>
    <property type="match status" value="1"/>
</dbReference>
<dbReference type="Ensembl" id="ENSSSCT00055048233.1">
    <property type="protein sequence ID" value="ENSSSCP00055038506.1"/>
    <property type="gene ID" value="ENSSSCG00055024491.1"/>
</dbReference>
<name>A0A8D0IEM6_PIG</name>
<dbReference type="AlphaFoldDB" id="A0A8D0IEM6"/>
<accession>A0A8D0IEM6</accession>
<evidence type="ECO:0000313" key="1">
    <source>
        <dbReference type="Ensembl" id="ENSSSCP00055038506.1"/>
    </source>
</evidence>
<dbReference type="Proteomes" id="UP000694724">
    <property type="component" value="Unplaced"/>
</dbReference>
<proteinExistence type="predicted"/>
<evidence type="ECO:0000313" key="2">
    <source>
        <dbReference type="Proteomes" id="UP000694724"/>
    </source>
</evidence>
<dbReference type="Pfam" id="PF00078">
    <property type="entry name" value="RVT_1"/>
    <property type="match status" value="1"/>
</dbReference>
<dbReference type="PROSITE" id="PS50878">
    <property type="entry name" value="RT_POL"/>
    <property type="match status" value="1"/>
</dbReference>
<dbReference type="InterPro" id="IPR043502">
    <property type="entry name" value="DNA/RNA_pol_sf"/>
</dbReference>
<reference evidence="1" key="1">
    <citation type="submission" date="2025-08" db="UniProtKB">
        <authorList>
            <consortium name="Ensembl"/>
        </authorList>
    </citation>
    <scope>IDENTIFICATION</scope>
</reference>
<dbReference type="InterPro" id="IPR000477">
    <property type="entry name" value="RT_dom"/>
</dbReference>
<protein>
    <submittedName>
        <fullName evidence="1">Uncharacterized protein</fullName>
    </submittedName>
</protein>
<sequence>MGIEGTYLNIIKATYDKPIANIILNGEKLKEFLLRSGTRQGCLLSPLLFNIALEVLATAIREVKEIKGIQIGKEEVKLSLFADDMILYLENPKNSTRKLLELIHEFGKVAGYKINTQKSTAFLYTNNERSEREIREAILFTTASKIIKYLGVNLPKETKDLYSENYKTLMKEVKDDTNRWKDISCSWIGRVNIIKMTILPKAIYRFNAIPIKLPQTFFTDLKQNIYIYFCHFLGRSCGIWRFPG</sequence>